<accession>F8GZD3</accession>
<reference evidence="2" key="3">
    <citation type="submission" date="2011-06" db="EMBL/GenBank/DDBJ databases">
        <title>Complete genome sequence of Pseudomonas stutzeri strain CGMCC 1.1803.</title>
        <authorList>
            <person name="Yan Y."/>
            <person name="Chen M."/>
            <person name="Lu W."/>
            <person name="Zhang W."/>
            <person name="Ping S."/>
            <person name="Lin M."/>
        </authorList>
    </citation>
    <scope>NUCLEOTIDE SEQUENCE [LARGE SCALE GENOMIC DNA]</scope>
    <source>
        <strain evidence="2">ATCC 17588 / DSM 5190 / CCUG 11256 / JCM 5965 / LMG 11199 / NCIMB 11358 / Stanier 221</strain>
    </source>
</reference>
<dbReference type="EMBL" id="CP002881">
    <property type="protein sequence ID" value="AEJ05394.1"/>
    <property type="molecule type" value="Genomic_DNA"/>
</dbReference>
<gene>
    <name evidence="1" type="ordered locus">PSTAB_2113</name>
</gene>
<proteinExistence type="predicted"/>
<reference key="2">
    <citation type="submission" date="2011-06" db="EMBL/GenBank/DDBJ databases">
        <title>Complete Genome Sequence of Pseudomonas stutzeri Strain CGMCC 1.1803.</title>
        <authorList>
            <person name="Yan Y."/>
            <person name="Chen M."/>
            <person name="Lu W."/>
            <person name="Zhang W."/>
            <person name="Ping S."/>
            <person name="Lin M."/>
        </authorList>
    </citation>
    <scope>NUCLEOTIDE SEQUENCE</scope>
    <source>
        <strain>ATCC 17588</strain>
    </source>
</reference>
<organism evidence="1 2">
    <name type="scientific">Stutzerimonas stutzeri (strain ATCC 17588 / DSM 5190 / CCUG 11256 / JCM 5965 / LMG 11199 / NBRC 14165 / NCIMB 11358 / Stanier 221)</name>
    <name type="common">Pseudomonas stutzeri</name>
    <dbReference type="NCBI Taxonomy" id="96563"/>
    <lineage>
        <taxon>Bacteria</taxon>
        <taxon>Pseudomonadati</taxon>
        <taxon>Pseudomonadota</taxon>
        <taxon>Gammaproteobacteria</taxon>
        <taxon>Pseudomonadales</taxon>
        <taxon>Pseudomonadaceae</taxon>
        <taxon>Stutzerimonas</taxon>
    </lineage>
</organism>
<name>F8GZD3_STUS2</name>
<dbReference type="AlphaFoldDB" id="F8GZD3"/>
<evidence type="ECO:0000313" key="1">
    <source>
        <dbReference type="EMBL" id="AEJ05394.1"/>
    </source>
</evidence>
<sequence>MQPKWLTQGILLGVAIDMWTGDIGARIGIALGLMRRG</sequence>
<protein>
    <submittedName>
        <fullName evidence="1">Uncharacterized protein</fullName>
    </submittedName>
</protein>
<dbReference type="Proteomes" id="UP000008932">
    <property type="component" value="Chromosome"/>
</dbReference>
<evidence type="ECO:0000313" key="2">
    <source>
        <dbReference type="Proteomes" id="UP000008932"/>
    </source>
</evidence>
<reference evidence="1 2" key="1">
    <citation type="journal article" date="2011" name="J. Bacteriol.">
        <title>Complete Genome Sequence of the Type Strain Pseudomonas stutzeri CGMCC 1.1803.</title>
        <authorList>
            <person name="Chen M."/>
            <person name="Yan Y."/>
            <person name="Zhang W."/>
            <person name="Lu W."/>
            <person name="Wang J."/>
            <person name="Ping S."/>
            <person name="Lin M."/>
        </authorList>
    </citation>
    <scope>NUCLEOTIDE SEQUENCE [LARGE SCALE GENOMIC DNA]</scope>
    <source>
        <strain evidence="2">ATCC 17588 / DSM 5190 / CCUG 11256 / JCM 5965 / LMG 11199 / NCIMB 11358 / Stanier 221</strain>
    </source>
</reference>
<dbReference type="HOGENOM" id="CLU_3347630_0_0_6"/>
<dbReference type="KEGG" id="psz:PSTAB_2113"/>